<gene>
    <name evidence="1" type="primary">WBGene00282328</name>
</gene>
<protein>
    <submittedName>
        <fullName evidence="1">Uncharacterized protein</fullName>
    </submittedName>
</protein>
<reference evidence="1" key="2">
    <citation type="submission" date="2022-06" db="UniProtKB">
        <authorList>
            <consortium name="EnsemblMetazoa"/>
        </authorList>
    </citation>
    <scope>IDENTIFICATION</scope>
    <source>
        <strain evidence="1">PS312</strain>
    </source>
</reference>
<accession>A0A2A6BK79</accession>
<reference evidence="2" key="1">
    <citation type="journal article" date="2008" name="Nat. Genet.">
        <title>The Pristionchus pacificus genome provides a unique perspective on nematode lifestyle and parasitism.</title>
        <authorList>
            <person name="Dieterich C."/>
            <person name="Clifton S.W."/>
            <person name="Schuster L.N."/>
            <person name="Chinwalla A."/>
            <person name="Delehaunty K."/>
            <person name="Dinkelacker I."/>
            <person name="Fulton L."/>
            <person name="Fulton R."/>
            <person name="Godfrey J."/>
            <person name="Minx P."/>
            <person name="Mitreva M."/>
            <person name="Roeseler W."/>
            <person name="Tian H."/>
            <person name="Witte H."/>
            <person name="Yang S.P."/>
            <person name="Wilson R.K."/>
            <person name="Sommer R.J."/>
        </authorList>
    </citation>
    <scope>NUCLEOTIDE SEQUENCE [LARGE SCALE GENOMIC DNA]</scope>
    <source>
        <strain evidence="2">PS312</strain>
    </source>
</reference>
<keyword evidence="2" id="KW-1185">Reference proteome</keyword>
<sequence>MQIWGKYSLLGAATLMPNRSTYSTYRIVFIVIIFLLSPLFPPTQYNSHYVSPFSVLSTTVSPLDYRCGSPFCSLRNTVGQRLEGNGRSNEASDHPIDRLIKLSIGGRALQSLDGTKQSIIQHEMIVDANLRDDKRTREDRDEKEREERWTFPAEEKRTLEVSSRRKMEERLEKG</sequence>
<dbReference type="AlphaFoldDB" id="A0A2A6BK79"/>
<proteinExistence type="predicted"/>
<name>A0A2A6BK79_PRIPA</name>
<dbReference type="EnsemblMetazoa" id="PPA43959.1">
    <property type="protein sequence ID" value="PPA43959.1"/>
    <property type="gene ID" value="WBGene00282328"/>
</dbReference>
<evidence type="ECO:0000313" key="2">
    <source>
        <dbReference type="Proteomes" id="UP000005239"/>
    </source>
</evidence>
<evidence type="ECO:0000313" key="1">
    <source>
        <dbReference type="EnsemblMetazoa" id="PPA43959.1"/>
    </source>
</evidence>
<dbReference type="Proteomes" id="UP000005239">
    <property type="component" value="Unassembled WGS sequence"/>
</dbReference>
<organism evidence="1 2">
    <name type="scientific">Pristionchus pacificus</name>
    <name type="common">Parasitic nematode worm</name>
    <dbReference type="NCBI Taxonomy" id="54126"/>
    <lineage>
        <taxon>Eukaryota</taxon>
        <taxon>Metazoa</taxon>
        <taxon>Ecdysozoa</taxon>
        <taxon>Nematoda</taxon>
        <taxon>Chromadorea</taxon>
        <taxon>Rhabditida</taxon>
        <taxon>Rhabditina</taxon>
        <taxon>Diplogasteromorpha</taxon>
        <taxon>Diplogasteroidea</taxon>
        <taxon>Neodiplogasteridae</taxon>
        <taxon>Pristionchus</taxon>
    </lineage>
</organism>
<accession>A0A8R1V4B7</accession>